<evidence type="ECO:0008006" key="11">
    <source>
        <dbReference type="Google" id="ProtNLM"/>
    </source>
</evidence>
<reference evidence="9 10" key="1">
    <citation type="journal article" date="2023" name="BMC Biotechnol.">
        <title>Vitis rotundifolia cv Carlos genome sequencing.</title>
        <authorList>
            <person name="Huff M."/>
            <person name="Hulse-Kemp A."/>
            <person name="Scheffler B."/>
            <person name="Youngblood R."/>
            <person name="Simpson S."/>
            <person name="Babiker E."/>
            <person name="Staton M."/>
        </authorList>
    </citation>
    <scope>NUCLEOTIDE SEQUENCE [LARGE SCALE GENOMIC DNA]</scope>
    <source>
        <tissue evidence="9">Leaf</tissue>
    </source>
</reference>
<dbReference type="InterPro" id="IPR020966">
    <property type="entry name" value="ALMT"/>
</dbReference>
<sequence length="90" mass="9706">MKKSPRTKYLLKEMKNSVQELHNELGSLPNLLLPPPSTEATLPLVEVIPIATVASLLIEVAARIEGIVGATEELASLAKFKPAVEKIAPH</sequence>
<evidence type="ECO:0000256" key="6">
    <source>
        <dbReference type="ARBA" id="ARBA00023065"/>
    </source>
</evidence>
<evidence type="ECO:0000256" key="1">
    <source>
        <dbReference type="ARBA" id="ARBA00004141"/>
    </source>
</evidence>
<name>A0AA39AH37_VITRO</name>
<evidence type="ECO:0000313" key="9">
    <source>
        <dbReference type="EMBL" id="KAJ9706303.1"/>
    </source>
</evidence>
<evidence type="ECO:0000256" key="8">
    <source>
        <dbReference type="ARBA" id="ARBA00023303"/>
    </source>
</evidence>
<evidence type="ECO:0000256" key="4">
    <source>
        <dbReference type="ARBA" id="ARBA00022692"/>
    </source>
</evidence>
<protein>
    <recommendedName>
        <fullName evidence="11">Aluminum-activated malate transporter</fullName>
    </recommendedName>
</protein>
<keyword evidence="10" id="KW-1185">Reference proteome</keyword>
<dbReference type="Proteomes" id="UP001168098">
    <property type="component" value="Unassembled WGS sequence"/>
</dbReference>
<evidence type="ECO:0000256" key="5">
    <source>
        <dbReference type="ARBA" id="ARBA00022989"/>
    </source>
</evidence>
<proteinExistence type="inferred from homology"/>
<organism evidence="9 10">
    <name type="scientific">Vitis rotundifolia</name>
    <name type="common">Muscadine grape</name>
    <dbReference type="NCBI Taxonomy" id="103349"/>
    <lineage>
        <taxon>Eukaryota</taxon>
        <taxon>Viridiplantae</taxon>
        <taxon>Streptophyta</taxon>
        <taxon>Embryophyta</taxon>
        <taxon>Tracheophyta</taxon>
        <taxon>Spermatophyta</taxon>
        <taxon>Magnoliopsida</taxon>
        <taxon>eudicotyledons</taxon>
        <taxon>Gunneridae</taxon>
        <taxon>Pentapetalae</taxon>
        <taxon>rosids</taxon>
        <taxon>Vitales</taxon>
        <taxon>Vitaceae</taxon>
        <taxon>Viteae</taxon>
        <taxon>Vitis</taxon>
    </lineage>
</organism>
<dbReference type="GO" id="GO:0015743">
    <property type="term" value="P:malate transport"/>
    <property type="evidence" value="ECO:0007669"/>
    <property type="project" value="InterPro"/>
</dbReference>
<keyword evidence="6" id="KW-0406">Ion transport</keyword>
<evidence type="ECO:0000313" key="10">
    <source>
        <dbReference type="Proteomes" id="UP001168098"/>
    </source>
</evidence>
<dbReference type="AlphaFoldDB" id="A0AA39AH37"/>
<keyword evidence="4" id="KW-0812">Transmembrane</keyword>
<comment type="similarity">
    <text evidence="2">Belongs to the aromatic acid exporter (TC 2.A.85) family.</text>
</comment>
<dbReference type="GO" id="GO:0034220">
    <property type="term" value="P:monoatomic ion transmembrane transport"/>
    <property type="evidence" value="ECO:0007669"/>
    <property type="project" value="UniProtKB-KW"/>
</dbReference>
<gene>
    <name evidence="9" type="ORF">PVL29_001703</name>
</gene>
<comment type="caution">
    <text evidence="9">The sequence shown here is derived from an EMBL/GenBank/DDBJ whole genome shotgun (WGS) entry which is preliminary data.</text>
</comment>
<keyword evidence="7" id="KW-0472">Membrane</keyword>
<dbReference type="GO" id="GO:0016020">
    <property type="term" value="C:membrane"/>
    <property type="evidence" value="ECO:0007669"/>
    <property type="project" value="UniProtKB-SubCell"/>
</dbReference>
<evidence type="ECO:0000256" key="2">
    <source>
        <dbReference type="ARBA" id="ARBA00007079"/>
    </source>
</evidence>
<evidence type="ECO:0000256" key="3">
    <source>
        <dbReference type="ARBA" id="ARBA00022448"/>
    </source>
</evidence>
<keyword evidence="5" id="KW-1133">Transmembrane helix</keyword>
<dbReference type="EMBL" id="JARBHA010000002">
    <property type="protein sequence ID" value="KAJ9706303.1"/>
    <property type="molecule type" value="Genomic_DNA"/>
</dbReference>
<keyword evidence="3" id="KW-0813">Transport</keyword>
<comment type="subcellular location">
    <subcellularLocation>
        <location evidence="1">Membrane</location>
        <topology evidence="1">Multi-pass membrane protein</topology>
    </subcellularLocation>
</comment>
<dbReference type="PANTHER" id="PTHR31086">
    <property type="entry name" value="ALUMINUM-ACTIVATED MALATE TRANSPORTER 10"/>
    <property type="match status" value="1"/>
</dbReference>
<dbReference type="Pfam" id="PF11744">
    <property type="entry name" value="ALMT"/>
    <property type="match status" value="1"/>
</dbReference>
<keyword evidence="8" id="KW-0407">Ion channel</keyword>
<accession>A0AA39AH37</accession>
<evidence type="ECO:0000256" key="7">
    <source>
        <dbReference type="ARBA" id="ARBA00023136"/>
    </source>
</evidence>